<feature type="transmembrane region" description="Helical" evidence="9">
    <location>
        <begin position="83"/>
        <end position="104"/>
    </location>
</feature>
<dbReference type="InterPro" id="IPR045324">
    <property type="entry name" value="Small_multidrug_res"/>
</dbReference>
<evidence type="ECO:0000256" key="3">
    <source>
        <dbReference type="ARBA" id="ARBA00022475"/>
    </source>
</evidence>
<comment type="subcellular location">
    <subcellularLocation>
        <location evidence="1 8">Cell membrane</location>
        <topology evidence="1 8">Multi-pass membrane protein</topology>
    </subcellularLocation>
</comment>
<reference evidence="10 11" key="1">
    <citation type="submission" date="2019-07" db="EMBL/GenBank/DDBJ databases">
        <title>Whole genome shotgun sequence of Chryseobacterium lathyri NBRC 105250.</title>
        <authorList>
            <person name="Hosoyama A."/>
            <person name="Uohara A."/>
            <person name="Ohji S."/>
            <person name="Ichikawa N."/>
        </authorList>
    </citation>
    <scope>NUCLEOTIDE SEQUENCE [LARGE SCALE GENOMIC DNA]</scope>
    <source>
        <strain evidence="10 11">NBRC 105250</strain>
    </source>
</reference>
<keyword evidence="2" id="KW-0813">Transport</keyword>
<keyword evidence="4 8" id="KW-0812">Transmembrane</keyword>
<dbReference type="GO" id="GO:0015199">
    <property type="term" value="F:amino-acid betaine transmembrane transporter activity"/>
    <property type="evidence" value="ECO:0007669"/>
    <property type="project" value="TreeGrafter"/>
</dbReference>
<evidence type="ECO:0000256" key="8">
    <source>
        <dbReference type="RuleBase" id="RU003942"/>
    </source>
</evidence>
<evidence type="ECO:0000256" key="6">
    <source>
        <dbReference type="ARBA" id="ARBA00023136"/>
    </source>
</evidence>
<evidence type="ECO:0000256" key="1">
    <source>
        <dbReference type="ARBA" id="ARBA00004651"/>
    </source>
</evidence>
<dbReference type="GO" id="GO:0005886">
    <property type="term" value="C:plasma membrane"/>
    <property type="evidence" value="ECO:0007669"/>
    <property type="project" value="UniProtKB-SubCell"/>
</dbReference>
<dbReference type="GO" id="GO:0031460">
    <property type="term" value="P:glycine betaine transport"/>
    <property type="evidence" value="ECO:0007669"/>
    <property type="project" value="TreeGrafter"/>
</dbReference>
<dbReference type="FunFam" id="1.10.3730.20:FF:000001">
    <property type="entry name" value="Quaternary ammonium compound resistance transporter SugE"/>
    <property type="match status" value="1"/>
</dbReference>
<evidence type="ECO:0000256" key="2">
    <source>
        <dbReference type="ARBA" id="ARBA00022448"/>
    </source>
</evidence>
<evidence type="ECO:0000256" key="5">
    <source>
        <dbReference type="ARBA" id="ARBA00022989"/>
    </source>
</evidence>
<evidence type="ECO:0000313" key="11">
    <source>
        <dbReference type="Proteomes" id="UP000321150"/>
    </source>
</evidence>
<dbReference type="GO" id="GO:1990961">
    <property type="term" value="P:xenobiotic detoxification by transmembrane export across the plasma membrane"/>
    <property type="evidence" value="ECO:0007669"/>
    <property type="project" value="UniProtKB-ARBA"/>
</dbReference>
<dbReference type="EMBL" id="BJYI01000005">
    <property type="protein sequence ID" value="GEN71658.1"/>
    <property type="molecule type" value="Genomic_DNA"/>
</dbReference>
<dbReference type="AlphaFoldDB" id="A0A511Y8Z1"/>
<dbReference type="InterPro" id="IPR037185">
    <property type="entry name" value="EmrE-like"/>
</dbReference>
<feature type="transmembrane region" description="Helical" evidence="9">
    <location>
        <begin position="29"/>
        <end position="46"/>
    </location>
</feature>
<dbReference type="GO" id="GO:0015220">
    <property type="term" value="F:choline transmembrane transporter activity"/>
    <property type="evidence" value="ECO:0007669"/>
    <property type="project" value="TreeGrafter"/>
</dbReference>
<evidence type="ECO:0000256" key="9">
    <source>
        <dbReference type="SAM" id="Phobius"/>
    </source>
</evidence>
<proteinExistence type="inferred from homology"/>
<dbReference type="InterPro" id="IPR000390">
    <property type="entry name" value="Small_drug/metabolite_transptr"/>
</dbReference>
<keyword evidence="3" id="KW-1003">Cell membrane</keyword>
<name>A0A511Y8Z1_9FLAO</name>
<gene>
    <name evidence="10" type="primary">qacE</name>
    <name evidence="10" type="ORF">CLA01_17300</name>
</gene>
<evidence type="ECO:0000256" key="7">
    <source>
        <dbReference type="ARBA" id="ARBA00038032"/>
    </source>
</evidence>
<accession>A0A511Y8Z1</accession>
<dbReference type="Pfam" id="PF00893">
    <property type="entry name" value="Multi_Drug_Res"/>
    <property type="match status" value="1"/>
</dbReference>
<keyword evidence="5 9" id="KW-1133">Transmembrane helix</keyword>
<dbReference type="Proteomes" id="UP000321150">
    <property type="component" value="Unassembled WGS sequence"/>
</dbReference>
<keyword evidence="6 9" id="KW-0472">Membrane</keyword>
<protein>
    <submittedName>
        <fullName evidence="10">Multidrug transporter</fullName>
    </submittedName>
</protein>
<dbReference type="SUPFAM" id="SSF103481">
    <property type="entry name" value="Multidrug resistance efflux transporter EmrE"/>
    <property type="match status" value="1"/>
</dbReference>
<dbReference type="PANTHER" id="PTHR30561:SF1">
    <property type="entry name" value="MULTIDRUG TRANSPORTER EMRE"/>
    <property type="match status" value="1"/>
</dbReference>
<organism evidence="10 11">
    <name type="scientific">Chryseobacterium lathyri</name>
    <dbReference type="NCBI Taxonomy" id="395933"/>
    <lineage>
        <taxon>Bacteria</taxon>
        <taxon>Pseudomonadati</taxon>
        <taxon>Bacteroidota</taxon>
        <taxon>Flavobacteriia</taxon>
        <taxon>Flavobacteriales</taxon>
        <taxon>Weeksellaceae</taxon>
        <taxon>Chryseobacterium group</taxon>
        <taxon>Chryseobacterium</taxon>
    </lineage>
</organism>
<evidence type="ECO:0000256" key="4">
    <source>
        <dbReference type="ARBA" id="ARBA00022692"/>
    </source>
</evidence>
<dbReference type="GO" id="GO:0015297">
    <property type="term" value="F:antiporter activity"/>
    <property type="evidence" value="ECO:0007669"/>
    <property type="project" value="TreeGrafter"/>
</dbReference>
<feature type="transmembrane region" description="Helical" evidence="9">
    <location>
        <begin position="110"/>
        <end position="129"/>
    </location>
</feature>
<comment type="caution">
    <text evidence="10">The sequence shown here is derived from an EMBL/GenBank/DDBJ whole genome shotgun (WGS) entry which is preliminary data.</text>
</comment>
<evidence type="ECO:0000313" key="10">
    <source>
        <dbReference type="EMBL" id="GEN71658.1"/>
    </source>
</evidence>
<sequence length="135" mass="14995">MLILLVSFQRKEIAFPYFCKKQACMGRSYIFLALAIIFEIIATTFLKKSEEFSKLWPSVITVIGYAAAFYFLSLTLRQIPVGITYAIWSGVGIVFITLIGIIAFKQVPDLPAIIGIALIVIGVIVINVFSKMGTH</sequence>
<dbReference type="PANTHER" id="PTHR30561">
    <property type="entry name" value="SMR FAMILY PROTON-DEPENDENT DRUG EFFLUX TRANSPORTER SUGE"/>
    <property type="match status" value="1"/>
</dbReference>
<feature type="transmembrane region" description="Helical" evidence="9">
    <location>
        <begin position="58"/>
        <end position="76"/>
    </location>
</feature>
<comment type="similarity">
    <text evidence="7 8">Belongs to the drug/metabolite transporter (DMT) superfamily. Small multidrug resistance (SMR) (TC 2.A.7.1) family.</text>
</comment>
<dbReference type="Gene3D" id="1.10.3730.20">
    <property type="match status" value="1"/>
</dbReference>